<dbReference type="Pfam" id="PF00106">
    <property type="entry name" value="adh_short"/>
    <property type="match status" value="1"/>
</dbReference>
<sequence>MLDANSVFRVDGIVAVVTGGGTGIGWNMAEALAVNGARKVYILGRRPDVLKKAAAKYPDIIAPIVCDVTSKESIQSAVDQVSQDVGYINLLIANSGITGPPNHYDPALSLPDLRSKLLSASMEDFTQTFHVNVTGAWFTMASFLELLDAGNKHAVSGEAGAFGAPVTEGVKVPSIQSQVVFTSSLAALSRGYWTAPPYGGSKAAILHLMKHAATNLARFGIRANALAPGLFPSELTTAMLGTRKPEEETPDDHRWIPAQKFGGEEEMAGAILYLASRAGSFTNGMVLLNDALIRASDDIEALISGSKYIKQLIPAIVNIVYHKLLQYDITARAFETRSTSYEGPVDLALTEDSPQILHRKLFLRAYLNKLCSDPSTMEFWYYLDKVGMMHVGRGREHPLHVEYVHIGACLGFIQDTLTEALLSHPRIKMDRKIALVKALNKVIWIQNDLFAKWYVRDGDEFADEMEHHEVEPEGYLDGHKVLDDIEEDNQDGSSSDSAPKSPATPKTCPFSGIPIRTKTDSIPSTRVKTPTTPNTPSIKTTEDGS</sequence>
<feature type="compositionally biased region" description="Polar residues" evidence="2">
    <location>
        <begin position="520"/>
        <end position="539"/>
    </location>
</feature>
<dbReference type="PROSITE" id="PS00061">
    <property type="entry name" value="ADH_SHORT"/>
    <property type="match status" value="1"/>
</dbReference>
<dbReference type="InterPro" id="IPR002347">
    <property type="entry name" value="SDR_fam"/>
</dbReference>
<organism evidence="4 5">
    <name type="scientific">Cytospora paraplurivora</name>
    <dbReference type="NCBI Taxonomy" id="2898453"/>
    <lineage>
        <taxon>Eukaryota</taxon>
        <taxon>Fungi</taxon>
        <taxon>Dikarya</taxon>
        <taxon>Ascomycota</taxon>
        <taxon>Pezizomycotina</taxon>
        <taxon>Sordariomycetes</taxon>
        <taxon>Sordariomycetidae</taxon>
        <taxon>Diaporthales</taxon>
        <taxon>Cytosporaceae</taxon>
        <taxon>Cytospora</taxon>
    </lineage>
</organism>
<evidence type="ECO:0000259" key="3">
    <source>
        <dbReference type="Pfam" id="PF11563"/>
    </source>
</evidence>
<proteinExistence type="predicted"/>
<dbReference type="SUPFAM" id="SSF51735">
    <property type="entry name" value="NAD(P)-binding Rossmann-fold domains"/>
    <property type="match status" value="1"/>
</dbReference>
<dbReference type="Pfam" id="PF11563">
    <property type="entry name" value="Protoglobin"/>
    <property type="match status" value="1"/>
</dbReference>
<dbReference type="InterPro" id="IPR044398">
    <property type="entry name" value="Globin-sensor_dom"/>
</dbReference>
<name>A0AAN9YCZ1_9PEZI</name>
<dbReference type="GO" id="GO:0019825">
    <property type="term" value="F:oxygen binding"/>
    <property type="evidence" value="ECO:0007669"/>
    <property type="project" value="InterPro"/>
</dbReference>
<evidence type="ECO:0000313" key="5">
    <source>
        <dbReference type="Proteomes" id="UP001320245"/>
    </source>
</evidence>
<dbReference type="Proteomes" id="UP001320245">
    <property type="component" value="Unassembled WGS sequence"/>
</dbReference>
<feature type="region of interest" description="Disordered" evidence="2">
    <location>
        <begin position="486"/>
        <end position="545"/>
    </location>
</feature>
<accession>A0AAN9YCZ1</accession>
<dbReference type="InterPro" id="IPR036291">
    <property type="entry name" value="NAD(P)-bd_dom_sf"/>
</dbReference>
<dbReference type="Pfam" id="PF13561">
    <property type="entry name" value="adh_short_C2"/>
    <property type="match status" value="1"/>
</dbReference>
<dbReference type="GO" id="GO:0020037">
    <property type="term" value="F:heme binding"/>
    <property type="evidence" value="ECO:0007669"/>
    <property type="project" value="InterPro"/>
</dbReference>
<dbReference type="PRINTS" id="PR00081">
    <property type="entry name" value="GDHRDH"/>
</dbReference>
<dbReference type="PANTHER" id="PTHR42071">
    <property type="entry name" value="PROTOGLOBIN DOMAIN-CONTAINING PROTEIN"/>
    <property type="match status" value="1"/>
</dbReference>
<keyword evidence="1" id="KW-0521">NADP</keyword>
<dbReference type="Gene3D" id="1.10.490.10">
    <property type="entry name" value="Globins"/>
    <property type="match status" value="1"/>
</dbReference>
<evidence type="ECO:0000256" key="1">
    <source>
        <dbReference type="ARBA" id="ARBA00022857"/>
    </source>
</evidence>
<evidence type="ECO:0000313" key="4">
    <source>
        <dbReference type="EMBL" id="KAK7736631.1"/>
    </source>
</evidence>
<comment type="caution">
    <text evidence="4">The sequence shown here is derived from an EMBL/GenBank/DDBJ whole genome shotgun (WGS) entry which is preliminary data.</text>
</comment>
<keyword evidence="5" id="KW-1185">Reference proteome</keyword>
<feature type="domain" description="Globin-sensor" evidence="3">
    <location>
        <begin position="296"/>
        <end position="459"/>
    </location>
</feature>
<dbReference type="AlphaFoldDB" id="A0AAN9YCZ1"/>
<dbReference type="PANTHER" id="PTHR42071:SF1">
    <property type="entry name" value="GLOBIN-SENSOR DOMAIN-CONTAINING PROTEIN"/>
    <property type="match status" value="1"/>
</dbReference>
<reference evidence="4 5" key="1">
    <citation type="journal article" date="2023" name="PLoS ONE">
        <title>Cytospora paraplurivora sp. nov. isolated from orchards with fruit tree decline syndrome in Ontario, Canada.</title>
        <authorList>
            <person name="Ilyukhin E."/>
            <person name="Nguyen H.D.T."/>
            <person name="Castle A.J."/>
            <person name="Ellouze W."/>
        </authorList>
    </citation>
    <scope>NUCLEOTIDE SEQUENCE [LARGE SCALE GENOMIC DNA]</scope>
    <source>
        <strain evidence="4 5">FDS-564</strain>
    </source>
</reference>
<dbReference type="EMBL" id="JAJSPL020000032">
    <property type="protein sequence ID" value="KAK7736631.1"/>
    <property type="molecule type" value="Genomic_DNA"/>
</dbReference>
<dbReference type="Gene3D" id="3.40.50.720">
    <property type="entry name" value="NAD(P)-binding Rossmann-like Domain"/>
    <property type="match status" value="1"/>
</dbReference>
<dbReference type="InterPro" id="IPR012292">
    <property type="entry name" value="Globin/Proto"/>
</dbReference>
<gene>
    <name evidence="4" type="ORF">SLS53_006834</name>
</gene>
<evidence type="ECO:0000256" key="2">
    <source>
        <dbReference type="SAM" id="MobiDB-lite"/>
    </source>
</evidence>
<dbReference type="InterPro" id="IPR020904">
    <property type="entry name" value="Sc_DH/Rdtase_CS"/>
</dbReference>
<dbReference type="CDD" id="cd05233">
    <property type="entry name" value="SDR_c"/>
    <property type="match status" value="1"/>
</dbReference>
<protein>
    <recommendedName>
        <fullName evidence="3">Globin-sensor domain-containing protein</fullName>
    </recommendedName>
</protein>